<feature type="transmembrane region" description="Helical" evidence="6">
    <location>
        <begin position="7"/>
        <end position="31"/>
    </location>
</feature>
<evidence type="ECO:0000256" key="5">
    <source>
        <dbReference type="ARBA" id="ARBA00023136"/>
    </source>
</evidence>
<comment type="similarity">
    <text evidence="2 6">Belongs to the 4-toluene sulfonate uptake permease (TSUP) (TC 2.A.102) family.</text>
</comment>
<dbReference type="KEGG" id="ttq:NIES37_46430"/>
<dbReference type="InterPro" id="IPR002781">
    <property type="entry name" value="TM_pro_TauE-like"/>
</dbReference>
<dbReference type="Proteomes" id="UP000218785">
    <property type="component" value="Chromosome"/>
</dbReference>
<keyword evidence="4 6" id="KW-1133">Transmembrane helix</keyword>
<dbReference type="PANTHER" id="PTHR43701:SF2">
    <property type="entry name" value="MEMBRANE TRANSPORTER PROTEIN YJNA-RELATED"/>
    <property type="match status" value="1"/>
</dbReference>
<feature type="transmembrane region" description="Helical" evidence="6">
    <location>
        <begin position="230"/>
        <end position="247"/>
    </location>
</feature>
<feature type="transmembrane region" description="Helical" evidence="6">
    <location>
        <begin position="172"/>
        <end position="195"/>
    </location>
</feature>
<evidence type="ECO:0000256" key="4">
    <source>
        <dbReference type="ARBA" id="ARBA00022989"/>
    </source>
</evidence>
<sequence>MDILQIILLAGIFFSASIVSVIAGSTSLITVPVMLEFGIEPRTAIATNMFALTLMSIGGTLPFIGKKVINPKRLPLLTVLTIVGSFLGALLVLILPSKSMPLIISISMIIVAILSVINRHAGVSPSQLIPPRIAELAGYVVTFILGIYGGFFSGGYVTLLTAAYVMLFRMTFVEAIATTKFINIFSSLIATIIFLQQGIVDYDLGIILGTTMFIGGIIGGRLTLKLSNVWLQRIYLTVVAILAFVTLRKSQTPNQPASTIDLLTPLA</sequence>
<feature type="transmembrane region" description="Helical" evidence="6">
    <location>
        <begin position="76"/>
        <end position="94"/>
    </location>
</feature>
<feature type="transmembrane region" description="Helical" evidence="6">
    <location>
        <begin position="138"/>
        <end position="166"/>
    </location>
</feature>
<dbReference type="PANTHER" id="PTHR43701">
    <property type="entry name" value="MEMBRANE TRANSPORTER PROTEIN MJ0441-RELATED"/>
    <property type="match status" value="1"/>
</dbReference>
<keyword evidence="8" id="KW-1185">Reference proteome</keyword>
<dbReference type="EMBL" id="AP018248">
    <property type="protein sequence ID" value="BAZ00648.1"/>
    <property type="molecule type" value="Genomic_DNA"/>
</dbReference>
<accession>A0A1Z4N4K3</accession>
<evidence type="ECO:0000256" key="1">
    <source>
        <dbReference type="ARBA" id="ARBA00004141"/>
    </source>
</evidence>
<dbReference type="AlphaFoldDB" id="A0A1Z4N4K3"/>
<name>A0A1Z4N4K3_9CYAN</name>
<reference evidence="7 8" key="1">
    <citation type="submission" date="2017-06" db="EMBL/GenBank/DDBJ databases">
        <title>Genome sequencing of cyanobaciteial culture collection at National Institute for Environmental Studies (NIES).</title>
        <authorList>
            <person name="Hirose Y."/>
            <person name="Shimura Y."/>
            <person name="Fujisawa T."/>
            <person name="Nakamura Y."/>
            <person name="Kawachi M."/>
        </authorList>
    </citation>
    <scope>NUCLEOTIDE SEQUENCE [LARGE SCALE GENOMIC DNA]</scope>
    <source>
        <strain evidence="7 8">NIES-37</strain>
    </source>
</reference>
<evidence type="ECO:0000256" key="2">
    <source>
        <dbReference type="ARBA" id="ARBA00009142"/>
    </source>
</evidence>
<keyword evidence="3 6" id="KW-0812">Transmembrane</keyword>
<evidence type="ECO:0000313" key="8">
    <source>
        <dbReference type="Proteomes" id="UP000218785"/>
    </source>
</evidence>
<gene>
    <name evidence="7" type="ORF">NIES37_46430</name>
</gene>
<feature type="transmembrane region" description="Helical" evidence="6">
    <location>
        <begin position="202"/>
        <end position="224"/>
    </location>
</feature>
<organism evidence="7 8">
    <name type="scientific">Tolypothrix tenuis PCC 7101</name>
    <dbReference type="NCBI Taxonomy" id="231146"/>
    <lineage>
        <taxon>Bacteria</taxon>
        <taxon>Bacillati</taxon>
        <taxon>Cyanobacteriota</taxon>
        <taxon>Cyanophyceae</taxon>
        <taxon>Nostocales</taxon>
        <taxon>Tolypothrichaceae</taxon>
        <taxon>Tolypothrix</taxon>
    </lineage>
</organism>
<dbReference type="GO" id="GO:0005886">
    <property type="term" value="C:plasma membrane"/>
    <property type="evidence" value="ECO:0007669"/>
    <property type="project" value="UniProtKB-SubCell"/>
</dbReference>
<feature type="transmembrane region" description="Helical" evidence="6">
    <location>
        <begin position="43"/>
        <end position="64"/>
    </location>
</feature>
<evidence type="ECO:0000256" key="3">
    <source>
        <dbReference type="ARBA" id="ARBA00022692"/>
    </source>
</evidence>
<keyword evidence="5 6" id="KW-0472">Membrane</keyword>
<comment type="subcellular location">
    <subcellularLocation>
        <location evidence="6">Cell membrane</location>
        <topology evidence="6">Multi-pass membrane protein</topology>
    </subcellularLocation>
    <subcellularLocation>
        <location evidence="1">Membrane</location>
        <topology evidence="1">Multi-pass membrane protein</topology>
    </subcellularLocation>
</comment>
<feature type="transmembrane region" description="Helical" evidence="6">
    <location>
        <begin position="100"/>
        <end position="117"/>
    </location>
</feature>
<dbReference type="RefSeq" id="WP_096579686.1">
    <property type="nucleotide sequence ID" value="NZ_CAWNJS010000001.1"/>
</dbReference>
<evidence type="ECO:0000313" key="7">
    <source>
        <dbReference type="EMBL" id="BAZ00648.1"/>
    </source>
</evidence>
<proteinExistence type="inferred from homology"/>
<protein>
    <recommendedName>
        <fullName evidence="6">Probable membrane transporter protein</fullName>
    </recommendedName>
</protein>
<dbReference type="Pfam" id="PF01925">
    <property type="entry name" value="TauE"/>
    <property type="match status" value="1"/>
</dbReference>
<dbReference type="InterPro" id="IPR051598">
    <property type="entry name" value="TSUP/Inactive_protease-like"/>
</dbReference>
<keyword evidence="6" id="KW-1003">Cell membrane</keyword>
<evidence type="ECO:0000256" key="6">
    <source>
        <dbReference type="RuleBase" id="RU363041"/>
    </source>
</evidence>